<dbReference type="InterPro" id="IPR029016">
    <property type="entry name" value="GAF-like_dom_sf"/>
</dbReference>
<dbReference type="SUPFAM" id="SSF46785">
    <property type="entry name" value="Winged helix' DNA-binding domain"/>
    <property type="match status" value="1"/>
</dbReference>
<name>Q13G79_PARXL</name>
<dbReference type="STRING" id="266265.Bxe_C1042"/>
<dbReference type="OrthoDB" id="13103at2"/>
<dbReference type="PROSITE" id="PS51078">
    <property type="entry name" value="ICLR_ED"/>
    <property type="match status" value="1"/>
</dbReference>
<evidence type="ECO:0000256" key="1">
    <source>
        <dbReference type="ARBA" id="ARBA00023015"/>
    </source>
</evidence>
<dbReference type="Proteomes" id="UP000001817">
    <property type="component" value="Chromosome 3"/>
</dbReference>
<evidence type="ECO:0000259" key="5">
    <source>
        <dbReference type="PROSITE" id="PS51078"/>
    </source>
</evidence>
<dbReference type="InterPro" id="IPR036388">
    <property type="entry name" value="WH-like_DNA-bd_sf"/>
</dbReference>
<dbReference type="InterPro" id="IPR014757">
    <property type="entry name" value="Tscrpt_reg_IclR_C"/>
</dbReference>
<dbReference type="PROSITE" id="PS51077">
    <property type="entry name" value="HTH_ICLR"/>
    <property type="match status" value="1"/>
</dbReference>
<dbReference type="InterPro" id="IPR005471">
    <property type="entry name" value="Tscrpt_reg_IclR_N"/>
</dbReference>
<dbReference type="AlphaFoldDB" id="Q13G79"/>
<dbReference type="Pfam" id="PF01614">
    <property type="entry name" value="IclR_C"/>
    <property type="match status" value="1"/>
</dbReference>
<evidence type="ECO:0000256" key="3">
    <source>
        <dbReference type="ARBA" id="ARBA00023163"/>
    </source>
</evidence>
<evidence type="ECO:0000313" key="6">
    <source>
        <dbReference type="EMBL" id="ABE36910.1"/>
    </source>
</evidence>
<dbReference type="KEGG" id="bxb:DR64_8758"/>
<protein>
    <submittedName>
        <fullName evidence="6">Transcriptional regulator, IclR family</fullName>
    </submittedName>
</protein>
<organism evidence="6 7">
    <name type="scientific">Paraburkholderia xenovorans (strain LB400)</name>
    <dbReference type="NCBI Taxonomy" id="266265"/>
    <lineage>
        <taxon>Bacteria</taxon>
        <taxon>Pseudomonadati</taxon>
        <taxon>Pseudomonadota</taxon>
        <taxon>Betaproteobacteria</taxon>
        <taxon>Burkholderiales</taxon>
        <taxon>Burkholderiaceae</taxon>
        <taxon>Paraburkholderia</taxon>
    </lineage>
</organism>
<dbReference type="PANTHER" id="PTHR30136:SF35">
    <property type="entry name" value="HTH-TYPE TRANSCRIPTIONAL REGULATOR RV1719"/>
    <property type="match status" value="1"/>
</dbReference>
<dbReference type="Gene3D" id="1.10.10.10">
    <property type="entry name" value="Winged helix-like DNA-binding domain superfamily/Winged helix DNA-binding domain"/>
    <property type="match status" value="1"/>
</dbReference>
<dbReference type="SUPFAM" id="SSF55781">
    <property type="entry name" value="GAF domain-like"/>
    <property type="match status" value="1"/>
</dbReference>
<keyword evidence="7" id="KW-1185">Reference proteome</keyword>
<dbReference type="KEGG" id="bxe:Bxe_C1042"/>
<dbReference type="Pfam" id="PF09339">
    <property type="entry name" value="HTH_IclR"/>
    <property type="match status" value="1"/>
</dbReference>
<dbReference type="InterPro" id="IPR050707">
    <property type="entry name" value="HTH_MetabolicPath_Reg"/>
</dbReference>
<dbReference type="GO" id="GO:0003677">
    <property type="term" value="F:DNA binding"/>
    <property type="evidence" value="ECO:0007669"/>
    <property type="project" value="UniProtKB-KW"/>
</dbReference>
<dbReference type="InterPro" id="IPR036390">
    <property type="entry name" value="WH_DNA-bd_sf"/>
</dbReference>
<feature type="domain" description="IclR-ED" evidence="5">
    <location>
        <begin position="73"/>
        <end position="259"/>
    </location>
</feature>
<dbReference type="Gene3D" id="3.30.450.40">
    <property type="match status" value="1"/>
</dbReference>
<dbReference type="eggNOG" id="COG1414">
    <property type="taxonomic scope" value="Bacteria"/>
</dbReference>
<proteinExistence type="predicted"/>
<reference evidence="6 7" key="1">
    <citation type="journal article" date="2006" name="Proc. Natl. Acad. Sci. U.S.A.">
        <title>Burkholderia xenovorans LB400 harbors a multi-replicon, 9.73-Mbp genome shaped for versatility.</title>
        <authorList>
            <person name="Chain P.S."/>
            <person name="Denef V.J."/>
            <person name="Konstantinidis K.T."/>
            <person name="Vergez L.M."/>
            <person name="Agullo L."/>
            <person name="Reyes V.L."/>
            <person name="Hauser L."/>
            <person name="Cordova M."/>
            <person name="Gomez L."/>
            <person name="Gonzalez M."/>
            <person name="Land M."/>
            <person name="Lao V."/>
            <person name="Larimer F."/>
            <person name="LiPuma J.J."/>
            <person name="Mahenthiralingam E."/>
            <person name="Malfatti S.A."/>
            <person name="Marx C.J."/>
            <person name="Parnell J.J."/>
            <person name="Ramette A."/>
            <person name="Richardson P."/>
            <person name="Seeger M."/>
            <person name="Smith D."/>
            <person name="Spilker T."/>
            <person name="Sul W.J."/>
            <person name="Tsoi T.V."/>
            <person name="Ulrich L.E."/>
            <person name="Zhulin I.B."/>
            <person name="Tiedje J.M."/>
        </authorList>
    </citation>
    <scope>NUCLEOTIDE SEQUENCE [LARGE SCALE GENOMIC DNA]</scope>
    <source>
        <strain evidence="6 7">LB400</strain>
    </source>
</reference>
<dbReference type="PATRIC" id="fig|266265.5.peg.8804"/>
<dbReference type="EMBL" id="CP000272">
    <property type="protein sequence ID" value="ABE36910.1"/>
    <property type="molecule type" value="Genomic_DNA"/>
</dbReference>
<evidence type="ECO:0000256" key="2">
    <source>
        <dbReference type="ARBA" id="ARBA00023125"/>
    </source>
</evidence>
<accession>Q13G79</accession>
<feature type="domain" description="HTH iclR-type" evidence="4">
    <location>
        <begin position="10"/>
        <end position="72"/>
    </location>
</feature>
<keyword evidence="3" id="KW-0804">Transcription</keyword>
<keyword evidence="1" id="KW-0805">Transcription regulation</keyword>
<gene>
    <name evidence="6" type="ORF">Bxe_C1042</name>
</gene>
<evidence type="ECO:0000259" key="4">
    <source>
        <dbReference type="PROSITE" id="PS51077"/>
    </source>
</evidence>
<dbReference type="SMART" id="SM00346">
    <property type="entry name" value="HTH_ICLR"/>
    <property type="match status" value="1"/>
</dbReference>
<dbReference type="PANTHER" id="PTHR30136">
    <property type="entry name" value="HELIX-TURN-HELIX TRANSCRIPTIONAL REGULATOR, ICLR FAMILY"/>
    <property type="match status" value="1"/>
</dbReference>
<sequence length="261" mass="28693">MPKLATGQTLRSAERMLDVLKVFSTDEPALTVSEITGRLGLAPSTVRRILDALESKGFVRLDTRTGKYSPFVEIVRLAAAAVQGNDLISGASQPLDDLRDRTGENVQLTVLVENDVVFVDRRVTNQTIKIFSPIGYRRPPWDGRASGQVLLAWLSGNQLEGILPSPAQWRPGEVPGLASPKAFLALLAEVREKGYAINDEFTERDVWAVAAPIRDHTRQVIAAVSIPVLRSRVSDPKRVSELVNAVMAAGREISHRLSYFE</sequence>
<evidence type="ECO:0000313" key="7">
    <source>
        <dbReference type="Proteomes" id="UP000001817"/>
    </source>
</evidence>
<dbReference type="GO" id="GO:0045892">
    <property type="term" value="P:negative regulation of DNA-templated transcription"/>
    <property type="evidence" value="ECO:0007669"/>
    <property type="project" value="TreeGrafter"/>
</dbReference>
<keyword evidence="2" id="KW-0238">DNA-binding</keyword>
<dbReference type="GO" id="GO:0003700">
    <property type="term" value="F:DNA-binding transcription factor activity"/>
    <property type="evidence" value="ECO:0007669"/>
    <property type="project" value="TreeGrafter"/>
</dbReference>